<accession>A0A1G5R4D6</accession>
<keyword evidence="5 7" id="KW-0687">Ribonucleoprotein</keyword>
<dbReference type="GO" id="GO:0006412">
    <property type="term" value="P:translation"/>
    <property type="evidence" value="ECO:0007669"/>
    <property type="project" value="UniProtKB-UniRule"/>
</dbReference>
<keyword evidence="4 7" id="KW-0689">Ribosomal protein</keyword>
<dbReference type="SUPFAM" id="SSF52166">
    <property type="entry name" value="Ribosomal protein L4"/>
    <property type="match status" value="1"/>
</dbReference>
<proteinExistence type="inferred from homology"/>
<keyword evidence="2 7" id="KW-0699">rRNA-binding</keyword>
<comment type="similarity">
    <text evidence="1 7">Belongs to the universal ribosomal protein uL4 family.</text>
</comment>
<protein>
    <recommendedName>
        <fullName evidence="6 7">Large ribosomal subunit protein uL4</fullName>
    </recommendedName>
</protein>
<evidence type="ECO:0000256" key="7">
    <source>
        <dbReference type="HAMAP-Rule" id="MF_01328"/>
    </source>
</evidence>
<dbReference type="STRING" id="415747.SAMN03097708_03269"/>
<keyword evidence="3 7" id="KW-0694">RNA-binding</keyword>
<evidence type="ECO:0000313" key="9">
    <source>
        <dbReference type="EMBL" id="SCZ68179.1"/>
    </source>
</evidence>
<organism evidence="9 10">
    <name type="scientific">Thiohalomonas denitrificans</name>
    <dbReference type="NCBI Taxonomy" id="415747"/>
    <lineage>
        <taxon>Bacteria</taxon>
        <taxon>Pseudomonadati</taxon>
        <taxon>Pseudomonadota</taxon>
        <taxon>Gammaproteobacteria</taxon>
        <taxon>Thiohalomonadales</taxon>
        <taxon>Thiohalomonadaceae</taxon>
        <taxon>Thiohalomonas</taxon>
    </lineage>
</organism>
<comment type="function">
    <text evidence="7">Forms part of the polypeptide exit tunnel.</text>
</comment>
<dbReference type="GO" id="GO:0003735">
    <property type="term" value="F:structural constituent of ribosome"/>
    <property type="evidence" value="ECO:0007669"/>
    <property type="project" value="InterPro"/>
</dbReference>
<sequence length="206" mass="22414">MEMNLTTATGRASKNTVELSEANFGRDFNEALVHQVVTAYMAGGRAGTKAQKNRAAVSGGGSKPWRQKGTGRARAGTIRSPIWVGGGRTFAAQPRDYSQKVNKKMYRGALRSILSELVRQERLVVVDKFVMEAPKTRELNEKLKNLGLGNVLIVADEVDDNLFLSARNLKSVDVATAGRVDPVSLVGFEKVLITVPAVKKLEEMLA</sequence>
<dbReference type="InterPro" id="IPR023574">
    <property type="entry name" value="Ribosomal_uL4_dom_sf"/>
</dbReference>
<dbReference type="PANTHER" id="PTHR10746">
    <property type="entry name" value="50S RIBOSOMAL PROTEIN L4"/>
    <property type="match status" value="1"/>
</dbReference>
<dbReference type="GO" id="GO:0005840">
    <property type="term" value="C:ribosome"/>
    <property type="evidence" value="ECO:0007669"/>
    <property type="project" value="UniProtKB-KW"/>
</dbReference>
<name>A0A1G5R4D6_9GAMM</name>
<gene>
    <name evidence="7" type="primary">rplD</name>
    <name evidence="9" type="ORF">SAMN03097708_03269</name>
</gene>
<evidence type="ECO:0000256" key="8">
    <source>
        <dbReference type="SAM" id="MobiDB-lite"/>
    </source>
</evidence>
<comment type="function">
    <text evidence="7">One of the primary rRNA binding proteins, this protein initially binds near the 5'-end of the 23S rRNA. It is important during the early stages of 50S assembly. It makes multiple contacts with different domains of the 23S rRNA in the assembled 50S subunit and ribosome.</text>
</comment>
<dbReference type="GO" id="GO:1990904">
    <property type="term" value="C:ribonucleoprotein complex"/>
    <property type="evidence" value="ECO:0007669"/>
    <property type="project" value="UniProtKB-KW"/>
</dbReference>
<dbReference type="AlphaFoldDB" id="A0A1G5R4D6"/>
<dbReference type="RefSeq" id="WP_217632033.1">
    <property type="nucleotide sequence ID" value="NZ_FMWD01000018.1"/>
</dbReference>
<evidence type="ECO:0000256" key="6">
    <source>
        <dbReference type="ARBA" id="ARBA00035244"/>
    </source>
</evidence>
<dbReference type="GO" id="GO:0019843">
    <property type="term" value="F:rRNA binding"/>
    <property type="evidence" value="ECO:0007669"/>
    <property type="project" value="UniProtKB-UniRule"/>
</dbReference>
<dbReference type="Gene3D" id="3.40.1370.10">
    <property type="match status" value="1"/>
</dbReference>
<dbReference type="HAMAP" id="MF_01328_B">
    <property type="entry name" value="Ribosomal_uL4_B"/>
    <property type="match status" value="1"/>
</dbReference>
<feature type="region of interest" description="Disordered" evidence="8">
    <location>
        <begin position="48"/>
        <end position="72"/>
    </location>
</feature>
<dbReference type="InterPro" id="IPR002136">
    <property type="entry name" value="Ribosomal_uL4"/>
</dbReference>
<evidence type="ECO:0000256" key="5">
    <source>
        <dbReference type="ARBA" id="ARBA00023274"/>
    </source>
</evidence>
<dbReference type="NCBIfam" id="TIGR03953">
    <property type="entry name" value="rplD_bact"/>
    <property type="match status" value="1"/>
</dbReference>
<dbReference type="PANTHER" id="PTHR10746:SF6">
    <property type="entry name" value="LARGE RIBOSOMAL SUBUNIT PROTEIN UL4M"/>
    <property type="match status" value="1"/>
</dbReference>
<keyword evidence="10" id="KW-1185">Reference proteome</keyword>
<dbReference type="InterPro" id="IPR013005">
    <property type="entry name" value="Ribosomal_uL4-like"/>
</dbReference>
<dbReference type="FunFam" id="3.40.1370.10:FF:000001">
    <property type="entry name" value="50S ribosomal protein L4"/>
    <property type="match status" value="1"/>
</dbReference>
<evidence type="ECO:0000256" key="3">
    <source>
        <dbReference type="ARBA" id="ARBA00022884"/>
    </source>
</evidence>
<dbReference type="Pfam" id="PF00573">
    <property type="entry name" value="Ribosomal_L4"/>
    <property type="match status" value="1"/>
</dbReference>
<evidence type="ECO:0000256" key="2">
    <source>
        <dbReference type="ARBA" id="ARBA00022730"/>
    </source>
</evidence>
<dbReference type="Proteomes" id="UP000199648">
    <property type="component" value="Unassembled WGS sequence"/>
</dbReference>
<evidence type="ECO:0000313" key="10">
    <source>
        <dbReference type="Proteomes" id="UP000199648"/>
    </source>
</evidence>
<evidence type="ECO:0000256" key="4">
    <source>
        <dbReference type="ARBA" id="ARBA00022980"/>
    </source>
</evidence>
<reference evidence="9 10" key="1">
    <citation type="submission" date="2016-10" db="EMBL/GenBank/DDBJ databases">
        <authorList>
            <person name="de Groot N.N."/>
        </authorList>
    </citation>
    <scope>NUCLEOTIDE SEQUENCE [LARGE SCALE GENOMIC DNA]</scope>
    <source>
        <strain evidence="9 10">HLD2</strain>
    </source>
</reference>
<dbReference type="EMBL" id="FMWD01000018">
    <property type="protein sequence ID" value="SCZ68179.1"/>
    <property type="molecule type" value="Genomic_DNA"/>
</dbReference>
<evidence type="ECO:0000256" key="1">
    <source>
        <dbReference type="ARBA" id="ARBA00010528"/>
    </source>
</evidence>
<comment type="subunit">
    <text evidence="7">Part of the 50S ribosomal subunit.</text>
</comment>